<evidence type="ECO:0000313" key="3">
    <source>
        <dbReference type="Proteomes" id="UP000243342"/>
    </source>
</evidence>
<organism evidence="2 3">
    <name type="scientific">Mangrovactinospora gilvigrisea</name>
    <dbReference type="NCBI Taxonomy" id="1428644"/>
    <lineage>
        <taxon>Bacteria</taxon>
        <taxon>Bacillati</taxon>
        <taxon>Actinomycetota</taxon>
        <taxon>Actinomycetes</taxon>
        <taxon>Kitasatosporales</taxon>
        <taxon>Streptomycetaceae</taxon>
        <taxon>Mangrovactinospora</taxon>
    </lineage>
</organism>
<proteinExistence type="predicted"/>
<protein>
    <submittedName>
        <fullName evidence="2">Uncharacterized protein</fullName>
    </submittedName>
</protein>
<reference evidence="2 3" key="1">
    <citation type="submission" date="2016-10" db="EMBL/GenBank/DDBJ databases">
        <title>Genome sequence of Streptomyces gilvigriseus MUSC 26.</title>
        <authorList>
            <person name="Lee L.-H."/>
            <person name="Ser H.-L."/>
        </authorList>
    </citation>
    <scope>NUCLEOTIDE SEQUENCE [LARGE SCALE GENOMIC DNA]</scope>
    <source>
        <strain evidence="2 3">MUSC 26</strain>
    </source>
</reference>
<keyword evidence="3" id="KW-1185">Reference proteome</keyword>
<evidence type="ECO:0000256" key="1">
    <source>
        <dbReference type="SAM" id="MobiDB-lite"/>
    </source>
</evidence>
<accession>A0A1J7CBB6</accession>
<dbReference type="STRING" id="1428644.BIV57_13210"/>
<dbReference type="EMBL" id="MLCF01000067">
    <property type="protein sequence ID" value="OIV36946.1"/>
    <property type="molecule type" value="Genomic_DNA"/>
</dbReference>
<feature type="region of interest" description="Disordered" evidence="1">
    <location>
        <begin position="213"/>
        <end position="240"/>
    </location>
</feature>
<dbReference type="Proteomes" id="UP000243342">
    <property type="component" value="Unassembled WGS sequence"/>
</dbReference>
<feature type="compositionally biased region" description="Low complexity" evidence="1">
    <location>
        <begin position="220"/>
        <end position="232"/>
    </location>
</feature>
<sequence>MSLQLDAHHPGTPLRSVRLMVDAGIVAITGLRTIPEAHAFAAEAMAEYAPMPVVPGPTGPRPHRRFTTAAPHRAKPPQLMLLAQLGIAMQPAVFALADARRALLHLNYRQPWSLELLTDPDRWLRPDLGGPIVTAPAHQRALLRLPAMAPTDLTPSERVVLTCLRRELGRRKRALALPPGHALLIDNHRYPTATVTGQLATVAVVAGDRNEDGIEPGFPFPSSLLRSTPTSPGDRDELID</sequence>
<comment type="caution">
    <text evidence="2">The sequence shown here is derived from an EMBL/GenBank/DDBJ whole genome shotgun (WGS) entry which is preliminary data.</text>
</comment>
<gene>
    <name evidence="2" type="ORF">BIV57_13210</name>
</gene>
<dbReference type="AlphaFoldDB" id="A0A1J7CBB6"/>
<evidence type="ECO:0000313" key="2">
    <source>
        <dbReference type="EMBL" id="OIV36946.1"/>
    </source>
</evidence>
<name>A0A1J7CBB6_9ACTN</name>